<name>A0A1Z3HGL9_9CYAN</name>
<keyword evidence="1" id="KW-1133">Transmembrane helix</keyword>
<dbReference type="KEGG" id="hhg:XM38_003510"/>
<keyword evidence="1" id="KW-0812">Transmembrane</keyword>
<dbReference type="EMBL" id="CP021983">
    <property type="protein sequence ID" value="ASC69424.1"/>
    <property type="molecule type" value="Genomic_DNA"/>
</dbReference>
<evidence type="ECO:0000313" key="2">
    <source>
        <dbReference type="EMBL" id="ASC69424.1"/>
    </source>
</evidence>
<dbReference type="AlphaFoldDB" id="A0A1Z3HGL9"/>
<reference evidence="2 3" key="1">
    <citation type="journal article" date="2016" name="Biochim. Biophys. Acta">
        <title>Characterization of red-shifted phycobilisomes isolated from the chlorophyll f-containing cyanobacterium Halomicronema hongdechloris.</title>
        <authorList>
            <person name="Li Y."/>
            <person name="Lin Y."/>
            <person name="Garvey C.J."/>
            <person name="Birch D."/>
            <person name="Corkery R.W."/>
            <person name="Loughlin P.C."/>
            <person name="Scheer H."/>
            <person name="Willows R.D."/>
            <person name="Chen M."/>
        </authorList>
    </citation>
    <scope>NUCLEOTIDE SEQUENCE [LARGE SCALE GENOMIC DNA]</scope>
    <source>
        <strain evidence="2 3">C2206</strain>
    </source>
</reference>
<keyword evidence="1" id="KW-0472">Membrane</keyword>
<sequence>MSASTSVELTSPSPSQMPSVTSLTISLATLPVLVGLLGSHAIADIFHHVGLASEELFRGERLPILAIPTKDGTTP</sequence>
<accession>A0A1Z3HGL9</accession>
<feature type="transmembrane region" description="Helical" evidence="1">
    <location>
        <begin position="20"/>
        <end position="38"/>
    </location>
</feature>
<organism evidence="2 3">
    <name type="scientific">Halomicronema hongdechloris C2206</name>
    <dbReference type="NCBI Taxonomy" id="1641165"/>
    <lineage>
        <taxon>Bacteria</taxon>
        <taxon>Bacillati</taxon>
        <taxon>Cyanobacteriota</taxon>
        <taxon>Cyanophyceae</taxon>
        <taxon>Nodosilineales</taxon>
        <taxon>Nodosilineaceae</taxon>
        <taxon>Halomicronema</taxon>
    </lineage>
</organism>
<gene>
    <name evidence="2" type="ORF">XM38_003510</name>
</gene>
<evidence type="ECO:0000313" key="3">
    <source>
        <dbReference type="Proteomes" id="UP000191901"/>
    </source>
</evidence>
<dbReference type="Proteomes" id="UP000191901">
    <property type="component" value="Chromosome"/>
</dbReference>
<proteinExistence type="predicted"/>
<evidence type="ECO:0000256" key="1">
    <source>
        <dbReference type="SAM" id="Phobius"/>
    </source>
</evidence>
<keyword evidence="3" id="KW-1185">Reference proteome</keyword>
<dbReference type="RefSeq" id="WP_202978805.1">
    <property type="nucleotide sequence ID" value="NZ_CP021983.2"/>
</dbReference>
<protein>
    <submittedName>
        <fullName evidence="2">Uncharacterized protein</fullName>
    </submittedName>
</protein>